<organism evidence="5 6">
    <name type="scientific">Camellia sinensis var. sinensis</name>
    <name type="common">China tea</name>
    <dbReference type="NCBI Taxonomy" id="542762"/>
    <lineage>
        <taxon>Eukaryota</taxon>
        <taxon>Viridiplantae</taxon>
        <taxon>Streptophyta</taxon>
        <taxon>Embryophyta</taxon>
        <taxon>Tracheophyta</taxon>
        <taxon>Spermatophyta</taxon>
        <taxon>Magnoliopsida</taxon>
        <taxon>eudicotyledons</taxon>
        <taxon>Gunneridae</taxon>
        <taxon>Pentapetalae</taxon>
        <taxon>asterids</taxon>
        <taxon>Ericales</taxon>
        <taxon>Theaceae</taxon>
        <taxon>Camellia</taxon>
    </lineage>
</organism>
<accession>A0A4S4EXR1</accession>
<dbReference type="CDD" id="cd12381">
    <property type="entry name" value="RRM4_I_PABPs"/>
    <property type="match status" value="1"/>
</dbReference>
<dbReference type="SMART" id="SM00361">
    <property type="entry name" value="RRM_1"/>
    <property type="match status" value="5"/>
</dbReference>
<dbReference type="InterPro" id="IPR003954">
    <property type="entry name" value="RRM_euk-type"/>
</dbReference>
<dbReference type="InterPro" id="IPR012677">
    <property type="entry name" value="Nucleotide-bd_a/b_plait_sf"/>
</dbReference>
<dbReference type="PROSITE" id="PS50102">
    <property type="entry name" value="RRM"/>
    <property type="match status" value="8"/>
</dbReference>
<dbReference type="EMBL" id="SDRB02001191">
    <property type="protein sequence ID" value="THG21840.1"/>
    <property type="molecule type" value="Genomic_DNA"/>
</dbReference>
<dbReference type="Pfam" id="PF00076">
    <property type="entry name" value="RRM_1"/>
    <property type="match status" value="8"/>
</dbReference>
<keyword evidence="2 3" id="KW-0694">RNA-binding</keyword>
<feature type="domain" description="RRM" evidence="4">
    <location>
        <begin position="553"/>
        <end position="641"/>
    </location>
</feature>
<dbReference type="SMART" id="SM00360">
    <property type="entry name" value="RRM"/>
    <property type="match status" value="8"/>
</dbReference>
<dbReference type="SUPFAM" id="SSF54928">
    <property type="entry name" value="RNA-binding domain, RBD"/>
    <property type="match status" value="4"/>
</dbReference>
<dbReference type="FunFam" id="3.30.70.330:FF:000003">
    <property type="entry name" value="Polyadenylate-binding protein"/>
    <property type="match status" value="1"/>
</dbReference>
<comment type="caution">
    <text evidence="5">The sequence shown here is derived from an EMBL/GenBank/DDBJ whole genome shotgun (WGS) entry which is preliminary data.</text>
</comment>
<dbReference type="InterPro" id="IPR000504">
    <property type="entry name" value="RRM_dom"/>
</dbReference>
<reference evidence="5 6" key="1">
    <citation type="journal article" date="2018" name="Proc. Natl. Acad. Sci. U.S.A.">
        <title>Draft genome sequence of Camellia sinensis var. sinensis provides insights into the evolution of the tea genome and tea quality.</title>
        <authorList>
            <person name="Wei C."/>
            <person name="Yang H."/>
            <person name="Wang S."/>
            <person name="Zhao J."/>
            <person name="Liu C."/>
            <person name="Gao L."/>
            <person name="Xia E."/>
            <person name="Lu Y."/>
            <person name="Tai Y."/>
            <person name="She G."/>
            <person name="Sun J."/>
            <person name="Cao H."/>
            <person name="Tong W."/>
            <person name="Gao Q."/>
            <person name="Li Y."/>
            <person name="Deng W."/>
            <person name="Jiang X."/>
            <person name="Wang W."/>
            <person name="Chen Q."/>
            <person name="Zhang S."/>
            <person name="Li H."/>
            <person name="Wu J."/>
            <person name="Wang P."/>
            <person name="Li P."/>
            <person name="Shi C."/>
            <person name="Zheng F."/>
            <person name="Jian J."/>
            <person name="Huang B."/>
            <person name="Shan D."/>
            <person name="Shi M."/>
            <person name="Fang C."/>
            <person name="Yue Y."/>
            <person name="Li F."/>
            <person name="Li D."/>
            <person name="Wei S."/>
            <person name="Han B."/>
            <person name="Jiang C."/>
            <person name="Yin Y."/>
            <person name="Xia T."/>
            <person name="Zhang Z."/>
            <person name="Bennetzen J.L."/>
            <person name="Zhao S."/>
            <person name="Wan X."/>
        </authorList>
    </citation>
    <scope>NUCLEOTIDE SEQUENCE [LARGE SCALE GENOMIC DNA]</scope>
    <source>
        <strain evidence="6">cv. Shuchazao</strain>
        <tissue evidence="5">Leaf</tissue>
    </source>
</reference>
<evidence type="ECO:0000256" key="3">
    <source>
        <dbReference type="PROSITE-ProRule" id="PRU00176"/>
    </source>
</evidence>
<evidence type="ECO:0000256" key="1">
    <source>
        <dbReference type="ARBA" id="ARBA00022737"/>
    </source>
</evidence>
<feature type="domain" description="RRM" evidence="4">
    <location>
        <begin position="82"/>
        <end position="155"/>
    </location>
</feature>
<dbReference type="PANTHER" id="PTHR24012">
    <property type="entry name" value="RNA BINDING PROTEIN"/>
    <property type="match status" value="1"/>
</dbReference>
<dbReference type="Gene3D" id="3.30.70.330">
    <property type="match status" value="8"/>
</dbReference>
<dbReference type="CDD" id="cd12379">
    <property type="entry name" value="RRM2_I_PABPs"/>
    <property type="match status" value="1"/>
</dbReference>
<feature type="domain" description="RRM" evidence="4">
    <location>
        <begin position="173"/>
        <end position="251"/>
    </location>
</feature>
<evidence type="ECO:0000313" key="6">
    <source>
        <dbReference type="Proteomes" id="UP000306102"/>
    </source>
</evidence>
<dbReference type="InterPro" id="IPR045305">
    <property type="entry name" value="RRM2_I_PABPs"/>
</dbReference>
<sequence>MWLYVSDLDTSVTESQLYDLFNKQGEVISVRIARDLVTQRSFGYGFIYYANRENARRAFELLNLHVLNGKPLRIAYSPGGVGKIFIKNLDKAIGHHELYHVFSEVGDILSCKIAKDDSGQSKGYGFVLYDSEEGRQSAIEKLNGIVLNGKPVYVEPFCHKNEREMLLEKAKGTNLYVRNLSTSITEEDLKKIFGEFGTISSAAVMKDADGNSKCFGFVNFESADDVARAVESLNGQNIDNNNEWYVAIAQKKSDRELELKLQFENMLYIKNLDDCVGDDKLKELFSPFGIITSCKVMRGSNGISRESAFVAFSTSEEASRALLEMNDKIVFGKPLYVAHAQRKEDRRARWKVQVHPEAVNVGGNQSMRTSLYVSDLELNVTALQLFDLFNQLGQVVSVQVCGDFTTQRSHGYSYVNYSNPEAAGRALEVFNLYPLNGKPIRIRYSHRGAGNIVVKNLDEAIDHGALHDVFSSFGNILSCKVATDDSGQSKGYGFVLYDSEEAAQKAVEKFNGMVLNDKKICVGPFRKKHEREMASEKEKLTNVVEGVDKSQRLNLYIKHLDDSIGDDKLKELFSPFGTITAYKVLRDANGISRKSGFVAFSTPEEASTALSNRDSYRESKWSRTESRIESNRESEMALEKEKLTNVVEGVDKSQRLNLYIKHLDDSIGDDKLKELFSPFGTITAYKVLRDANGISRKSGFVAFSTPEEASTALVEMNGKMVVSKPLYVAYAERKKDRRVRLQAQFSQMHAVAMVPSVAPCMPIKPPCGLGLGEQIFGGQARPAITLPQGQYPCGRHAGGVPVQQGQQPVPLMQEQAQLSQMCPVAVAPLVSPCMPICSSGGHGLGQQIFHGQAPPAITPRQQQLVPGTRPGQLPIPNFFLPVVQQGQYPGSRHAGGVPVQQGQQPVPLMQEQAQFSRMHPVAVAPLVSPCMPICPSGGSGLGQQMFRGQAPPAVTPPQQQLVPGTRPGQLPIPNFFVPLVHGIHPGGRHAGGVPVQQCQQPVPLMQQQMLPRGQIYHYPTGRGLPDVSMSGVAQGMLSIPYHIIGGMPLRDGGISQPTPIGSLAFALSNFSPADQRTVLILLVCWAKICIHFAEQLVPVMETEGNWLSSGDGSEVFCICWSHQKQALKAEGCGGCLK</sequence>
<dbReference type="AlphaFoldDB" id="A0A4S4EXR1"/>
<keyword evidence="6" id="KW-1185">Reference proteome</keyword>
<feature type="domain" description="RRM" evidence="4">
    <location>
        <begin position="1"/>
        <end position="79"/>
    </location>
</feature>
<evidence type="ECO:0000256" key="2">
    <source>
        <dbReference type="ARBA" id="ARBA00022884"/>
    </source>
</evidence>
<dbReference type="Proteomes" id="UP000306102">
    <property type="component" value="Unassembled WGS sequence"/>
</dbReference>
<name>A0A4S4EXR1_CAMSN</name>
<dbReference type="STRING" id="542762.A0A4S4EXR1"/>
<proteinExistence type="predicted"/>
<evidence type="ECO:0000259" key="4">
    <source>
        <dbReference type="PROSITE" id="PS50102"/>
    </source>
</evidence>
<dbReference type="GO" id="GO:0003723">
    <property type="term" value="F:RNA binding"/>
    <property type="evidence" value="ECO:0007669"/>
    <property type="project" value="UniProtKB-UniRule"/>
</dbReference>
<feature type="domain" description="RRM" evidence="4">
    <location>
        <begin position="369"/>
        <end position="447"/>
    </location>
</feature>
<dbReference type="InterPro" id="IPR035979">
    <property type="entry name" value="RBD_domain_sf"/>
</dbReference>
<feature type="domain" description="RRM" evidence="4">
    <location>
        <begin position="656"/>
        <end position="733"/>
    </location>
</feature>
<keyword evidence="1" id="KW-0677">Repeat</keyword>
<gene>
    <name evidence="5" type="ORF">TEA_001446</name>
</gene>
<feature type="domain" description="RRM" evidence="4">
    <location>
        <begin position="450"/>
        <end position="527"/>
    </location>
</feature>
<protein>
    <recommendedName>
        <fullName evidence="4">RRM domain-containing protein</fullName>
    </recommendedName>
</protein>
<evidence type="ECO:0000313" key="5">
    <source>
        <dbReference type="EMBL" id="THG21840.1"/>
    </source>
</evidence>
<feature type="domain" description="RRM" evidence="4">
    <location>
        <begin position="265"/>
        <end position="342"/>
    </location>
</feature>